<dbReference type="EMBL" id="MCFD01000016">
    <property type="protein sequence ID" value="ORX66386.1"/>
    <property type="molecule type" value="Genomic_DNA"/>
</dbReference>
<accession>A0A1Y1VZE5</accession>
<keyword evidence="3" id="KW-1185">Reference proteome</keyword>
<dbReference type="AlphaFoldDB" id="A0A1Y1VZE5"/>
<proteinExistence type="predicted"/>
<reference evidence="2 3" key="1">
    <citation type="submission" date="2016-07" db="EMBL/GenBank/DDBJ databases">
        <title>Pervasive Adenine N6-methylation of Active Genes in Fungi.</title>
        <authorList>
            <consortium name="DOE Joint Genome Institute"/>
            <person name="Mondo S.J."/>
            <person name="Dannebaum R.O."/>
            <person name="Kuo R.C."/>
            <person name="Labutti K."/>
            <person name="Haridas S."/>
            <person name="Kuo A."/>
            <person name="Salamov A."/>
            <person name="Ahrendt S.R."/>
            <person name="Lipzen A."/>
            <person name="Sullivan W."/>
            <person name="Andreopoulos W.B."/>
            <person name="Clum A."/>
            <person name="Lindquist E."/>
            <person name="Daum C."/>
            <person name="Ramamoorthy G.K."/>
            <person name="Gryganskyi A."/>
            <person name="Culley D."/>
            <person name="Magnuson J.K."/>
            <person name="James T.Y."/>
            <person name="O'Malley M.A."/>
            <person name="Stajich J.E."/>
            <person name="Spatafora J.W."/>
            <person name="Visel A."/>
            <person name="Grigoriev I.V."/>
        </authorList>
    </citation>
    <scope>NUCLEOTIDE SEQUENCE [LARGE SCALE GENOMIC DNA]</scope>
    <source>
        <strain evidence="2 3">ATCC 12442</strain>
    </source>
</reference>
<dbReference type="OrthoDB" id="5583977at2759"/>
<keyword evidence="1" id="KW-0812">Transmembrane</keyword>
<feature type="transmembrane region" description="Helical" evidence="1">
    <location>
        <begin position="216"/>
        <end position="240"/>
    </location>
</feature>
<keyword evidence="1" id="KW-1133">Transmembrane helix</keyword>
<protein>
    <recommendedName>
        <fullName evidence="4">G-protein coupled receptors family 3 profile domain-containing protein</fullName>
    </recommendedName>
</protein>
<feature type="transmembrane region" description="Helical" evidence="1">
    <location>
        <begin position="183"/>
        <end position="204"/>
    </location>
</feature>
<organism evidence="2 3">
    <name type="scientific">Linderina pennispora</name>
    <dbReference type="NCBI Taxonomy" id="61395"/>
    <lineage>
        <taxon>Eukaryota</taxon>
        <taxon>Fungi</taxon>
        <taxon>Fungi incertae sedis</taxon>
        <taxon>Zoopagomycota</taxon>
        <taxon>Kickxellomycotina</taxon>
        <taxon>Kickxellomycetes</taxon>
        <taxon>Kickxellales</taxon>
        <taxon>Kickxellaceae</taxon>
        <taxon>Linderina</taxon>
    </lineage>
</organism>
<dbReference type="GeneID" id="63805299"/>
<feature type="transmembrane region" description="Helical" evidence="1">
    <location>
        <begin position="140"/>
        <end position="163"/>
    </location>
</feature>
<feature type="transmembrane region" description="Helical" evidence="1">
    <location>
        <begin position="105"/>
        <end position="128"/>
    </location>
</feature>
<feature type="transmembrane region" description="Helical" evidence="1">
    <location>
        <begin position="65"/>
        <end position="93"/>
    </location>
</feature>
<name>A0A1Y1VZE5_9FUNG</name>
<feature type="transmembrane region" description="Helical" evidence="1">
    <location>
        <begin position="31"/>
        <end position="53"/>
    </location>
</feature>
<evidence type="ECO:0000313" key="2">
    <source>
        <dbReference type="EMBL" id="ORX66386.1"/>
    </source>
</evidence>
<comment type="caution">
    <text evidence="2">The sequence shown here is derived from an EMBL/GenBank/DDBJ whole genome shotgun (WGS) entry which is preliminary data.</text>
</comment>
<feature type="transmembrane region" description="Helical" evidence="1">
    <location>
        <begin position="252"/>
        <end position="270"/>
    </location>
</feature>
<dbReference type="RefSeq" id="XP_040740396.1">
    <property type="nucleotide sequence ID" value="XM_040888651.1"/>
</dbReference>
<evidence type="ECO:0000256" key="1">
    <source>
        <dbReference type="SAM" id="Phobius"/>
    </source>
</evidence>
<evidence type="ECO:0008006" key="4">
    <source>
        <dbReference type="Google" id="ProtNLM"/>
    </source>
</evidence>
<sequence>MSFKLTPFEQSRVEIAAFLDMKLDPISYVDMSTIIVVATVYIVDLFAIIFLIVNRNYPPIKSKGVVIMCSLYISGVLWFVGDIITSGMVHLYVNKALMACKVTVIWFRLGFGTTYIATIFSVRCYALHRVFCKQQPFKGVLMWSFIALALGWVVLYAAVSSALPASMTTYYEDTLDICTANKTYVAVSIGMICCFYLYVAWMTWRLRKIPFSFNEFREVVSALIIIGVVIIVNSLALFSVKIYPVSAAWRNSLVYIDHACANMAFWTIMWEPFYQCIMHREEYLQYWIDTLVDDGMEDAYSLTNRLLTGVSQSVDETEQATVVESRKDKAGHSHAKDGGLTNGTYCMPATLSNLYLTEKLSHD</sequence>
<gene>
    <name evidence="2" type="ORF">DL89DRAFT_270295</name>
</gene>
<dbReference type="Proteomes" id="UP000193922">
    <property type="component" value="Unassembled WGS sequence"/>
</dbReference>
<evidence type="ECO:0000313" key="3">
    <source>
        <dbReference type="Proteomes" id="UP000193922"/>
    </source>
</evidence>
<keyword evidence="1" id="KW-0472">Membrane</keyword>